<evidence type="ECO:0000313" key="2">
    <source>
        <dbReference type="EMBL" id="EUN32181.1"/>
    </source>
</evidence>
<dbReference type="Proteomes" id="UP000054337">
    <property type="component" value="Unassembled WGS sequence"/>
</dbReference>
<keyword evidence="3" id="KW-1185">Reference proteome</keyword>
<sequence>PPPPLPKPMLRTPDTSVSPGPSKEQGNKGFPHLGACARVCVLRPARRTTGYGRSN</sequence>
<evidence type="ECO:0000313" key="3">
    <source>
        <dbReference type="Proteomes" id="UP000054337"/>
    </source>
</evidence>
<protein>
    <submittedName>
        <fullName evidence="2">Uncharacterized protein</fullName>
    </submittedName>
</protein>
<feature type="region of interest" description="Disordered" evidence="1">
    <location>
        <begin position="1"/>
        <end position="31"/>
    </location>
</feature>
<evidence type="ECO:0000256" key="1">
    <source>
        <dbReference type="SAM" id="MobiDB-lite"/>
    </source>
</evidence>
<dbReference type="AlphaFoldDB" id="W7EVK1"/>
<name>W7EVK1_BIPV3</name>
<accession>W7EVK1</accession>
<reference evidence="2 3" key="1">
    <citation type="journal article" date="2013" name="PLoS Genet.">
        <title>Comparative genome structure, secondary metabolite, and effector coding capacity across Cochliobolus pathogens.</title>
        <authorList>
            <person name="Condon B.J."/>
            <person name="Leng Y."/>
            <person name="Wu D."/>
            <person name="Bushley K.E."/>
            <person name="Ohm R.A."/>
            <person name="Otillar R."/>
            <person name="Martin J."/>
            <person name="Schackwitz W."/>
            <person name="Grimwood J."/>
            <person name="MohdZainudin N."/>
            <person name="Xue C."/>
            <person name="Wang R."/>
            <person name="Manning V.A."/>
            <person name="Dhillon B."/>
            <person name="Tu Z.J."/>
            <person name="Steffenson B.J."/>
            <person name="Salamov A."/>
            <person name="Sun H."/>
            <person name="Lowry S."/>
            <person name="LaButti K."/>
            <person name="Han J."/>
            <person name="Copeland A."/>
            <person name="Lindquist E."/>
            <person name="Barry K."/>
            <person name="Schmutz J."/>
            <person name="Baker S.E."/>
            <person name="Ciuffetti L.M."/>
            <person name="Grigoriev I.V."/>
            <person name="Zhong S."/>
            <person name="Turgeon B.G."/>
        </authorList>
    </citation>
    <scope>NUCLEOTIDE SEQUENCE [LARGE SCALE GENOMIC DNA]</scope>
    <source>
        <strain evidence="2 3">FI3</strain>
    </source>
</reference>
<proteinExistence type="predicted"/>
<dbReference type="GeneID" id="26258359"/>
<dbReference type="RefSeq" id="XP_014561772.1">
    <property type="nucleotide sequence ID" value="XM_014706286.1"/>
</dbReference>
<dbReference type="EMBL" id="KI968695">
    <property type="protein sequence ID" value="EUN32181.1"/>
    <property type="molecule type" value="Genomic_DNA"/>
</dbReference>
<organism evidence="2 3">
    <name type="scientific">Bipolaris victoriae (strain FI3)</name>
    <name type="common">Victoria blight of oats agent</name>
    <name type="synonym">Cochliobolus victoriae</name>
    <dbReference type="NCBI Taxonomy" id="930091"/>
    <lineage>
        <taxon>Eukaryota</taxon>
        <taxon>Fungi</taxon>
        <taxon>Dikarya</taxon>
        <taxon>Ascomycota</taxon>
        <taxon>Pezizomycotina</taxon>
        <taxon>Dothideomycetes</taxon>
        <taxon>Pleosporomycetidae</taxon>
        <taxon>Pleosporales</taxon>
        <taxon>Pleosporineae</taxon>
        <taxon>Pleosporaceae</taxon>
        <taxon>Bipolaris</taxon>
    </lineage>
</organism>
<gene>
    <name evidence="2" type="ORF">COCVIDRAFT_85797</name>
</gene>
<feature type="non-terminal residue" evidence="2">
    <location>
        <position position="1"/>
    </location>
</feature>
<dbReference type="HOGENOM" id="CLU_3037822_0_0_1"/>